<dbReference type="GO" id="GO:0004494">
    <property type="term" value="F:methylmalonyl-CoA mutase activity"/>
    <property type="evidence" value="ECO:0007669"/>
    <property type="project" value="UniProtKB-EC"/>
</dbReference>
<sequence length="632" mass="64906">MDALSEELPLLGNTAVPTRQGWDAAAAAVLRKAGRLAADASDSLALASLSRRSEDGIVVPALGTAESAAGLPELGLPGHAPFTRGSAAPQSEETTADGWDIRTYIAESDPAAANRIALLDLRGGAVSLWLRVGATGTDIADLATVLDGVYLDFGPVVFDCDDDVDPVAVAVAFDSILTTRVLRSAPTSNLGADPLASLVRSGGVDPGCAATASAAVSATIGEVGAIAARLGTRGVVVDATAVHDAGATDAQELGYSLAAGTLYLRALVDSGIDVNTAACLIEFRYAATDNQFLTIAKLRAARTLWHRVCELSGVVESARGQLQHVVTSRPMMTRYDPWVNILRTTIAAFAASIGGAAAITVLPFDDALGEPNTLARRIARNTSAVLISESHIAKVTDPAGGAYAVEELTDATARAGWAQFQLIEESDGVVAALADGSLAARVHAAAVARSADIARRKRPLTGVSEFPLTGEQLLDRNRPPTSGTKPRPGALPAIRYAEEFEEMRDAPCSGTLFLATLGSVAQHTARATFVANLCAAGGITVDAAGTTATPADVVAAFTRSGAGVVAVTGTDAAYVNSAVDVIAGLRAAGATWIILAGRPSEDLAPLVDDWVAAGVDALAFLHRTRAHLQETT</sequence>
<dbReference type="PANTHER" id="PTHR48101:SF4">
    <property type="entry name" value="METHYLMALONYL-COA MUTASE, MITOCHONDRIAL"/>
    <property type="match status" value="1"/>
</dbReference>
<dbReference type="OrthoDB" id="9762378at2"/>
<name>A0A3G8ZML0_9ACTN</name>
<dbReference type="GO" id="GO:0031419">
    <property type="term" value="F:cobalamin binding"/>
    <property type="evidence" value="ECO:0007669"/>
    <property type="project" value="UniProtKB-KW"/>
</dbReference>
<keyword evidence="6" id="KW-0170">Cobalt</keyword>
<gene>
    <name evidence="8" type="ORF">EH165_10880</name>
</gene>
<dbReference type="CDD" id="cd02065">
    <property type="entry name" value="B12-binding_like"/>
    <property type="match status" value="1"/>
</dbReference>
<comment type="similarity">
    <text evidence="2">Belongs to the methylmalonyl-CoA mutase family.</text>
</comment>
<dbReference type="KEGG" id="nak:EH165_10880"/>
<evidence type="ECO:0000256" key="2">
    <source>
        <dbReference type="ARBA" id="ARBA00008465"/>
    </source>
</evidence>
<comment type="subunit">
    <text evidence="3">Heterodimer of an alpha and a beta chain.</text>
</comment>
<protein>
    <submittedName>
        <fullName evidence="8">Methylmalonyl-CoA mutase</fullName>
    </submittedName>
</protein>
<dbReference type="SUPFAM" id="SSF51703">
    <property type="entry name" value="Cobalamin (vitamin B12)-dependent enzymes"/>
    <property type="match status" value="1"/>
</dbReference>
<dbReference type="AlphaFoldDB" id="A0A3G8ZML0"/>
<comment type="cofactor">
    <cofactor evidence="1">
        <name>adenosylcob(III)alamin</name>
        <dbReference type="ChEBI" id="CHEBI:18408"/>
    </cofactor>
</comment>
<feature type="domain" description="Methylmalonyl-CoA mutase alpha/beta chain catalytic" evidence="7">
    <location>
        <begin position="137"/>
        <end position="473"/>
    </location>
</feature>
<reference evidence="8 9" key="1">
    <citation type="submission" date="2018-11" db="EMBL/GenBank/DDBJ databases">
        <authorList>
            <person name="Da X."/>
        </authorList>
    </citation>
    <scope>NUCLEOTIDE SEQUENCE [LARGE SCALE GENOMIC DNA]</scope>
    <source>
        <strain evidence="8 9">S14-144</strain>
    </source>
</reference>
<keyword evidence="4" id="KW-0846">Cobalamin</keyword>
<evidence type="ECO:0000256" key="3">
    <source>
        <dbReference type="ARBA" id="ARBA00011870"/>
    </source>
</evidence>
<evidence type="ECO:0000313" key="9">
    <source>
        <dbReference type="Proteomes" id="UP000268084"/>
    </source>
</evidence>
<dbReference type="GO" id="GO:0019678">
    <property type="term" value="P:propionate metabolic process, methylmalonyl pathway"/>
    <property type="evidence" value="ECO:0007669"/>
    <property type="project" value="TreeGrafter"/>
</dbReference>
<dbReference type="InterPro" id="IPR016176">
    <property type="entry name" value="Cbl-dep_enz_cat"/>
</dbReference>
<keyword evidence="9" id="KW-1185">Reference proteome</keyword>
<proteinExistence type="inferred from homology"/>
<dbReference type="Proteomes" id="UP000268084">
    <property type="component" value="Chromosome"/>
</dbReference>
<dbReference type="PANTHER" id="PTHR48101">
    <property type="entry name" value="METHYLMALONYL-COA MUTASE, MITOCHONDRIAL-RELATED"/>
    <property type="match status" value="1"/>
</dbReference>
<evidence type="ECO:0000259" key="7">
    <source>
        <dbReference type="Pfam" id="PF01642"/>
    </source>
</evidence>
<evidence type="ECO:0000256" key="1">
    <source>
        <dbReference type="ARBA" id="ARBA00001922"/>
    </source>
</evidence>
<dbReference type="InterPro" id="IPR036724">
    <property type="entry name" value="Cobalamin-bd_sf"/>
</dbReference>
<dbReference type="RefSeq" id="WP_124799468.1">
    <property type="nucleotide sequence ID" value="NZ_CP034170.1"/>
</dbReference>
<keyword evidence="5" id="KW-0413">Isomerase</keyword>
<dbReference type="SUPFAM" id="SSF52242">
    <property type="entry name" value="Cobalamin (vitamin B12)-binding domain"/>
    <property type="match status" value="1"/>
</dbReference>
<dbReference type="GO" id="GO:0046872">
    <property type="term" value="F:metal ion binding"/>
    <property type="evidence" value="ECO:0007669"/>
    <property type="project" value="InterPro"/>
</dbReference>
<organism evidence="8 9">
    <name type="scientific">Nakamurella antarctica</name>
    <dbReference type="NCBI Taxonomy" id="1902245"/>
    <lineage>
        <taxon>Bacteria</taxon>
        <taxon>Bacillati</taxon>
        <taxon>Actinomycetota</taxon>
        <taxon>Actinomycetes</taxon>
        <taxon>Nakamurellales</taxon>
        <taxon>Nakamurellaceae</taxon>
        <taxon>Nakamurella</taxon>
    </lineage>
</organism>
<evidence type="ECO:0000256" key="5">
    <source>
        <dbReference type="ARBA" id="ARBA00023235"/>
    </source>
</evidence>
<dbReference type="GO" id="GO:0005737">
    <property type="term" value="C:cytoplasm"/>
    <property type="evidence" value="ECO:0007669"/>
    <property type="project" value="TreeGrafter"/>
</dbReference>
<dbReference type="Pfam" id="PF01642">
    <property type="entry name" value="MM_CoA_mutase"/>
    <property type="match status" value="1"/>
</dbReference>
<evidence type="ECO:0000313" key="8">
    <source>
        <dbReference type="EMBL" id="AZI58559.1"/>
    </source>
</evidence>
<evidence type="ECO:0000256" key="4">
    <source>
        <dbReference type="ARBA" id="ARBA00022628"/>
    </source>
</evidence>
<dbReference type="EMBL" id="CP034170">
    <property type="protein sequence ID" value="AZI58559.1"/>
    <property type="molecule type" value="Genomic_DNA"/>
</dbReference>
<dbReference type="Gene3D" id="3.20.20.240">
    <property type="entry name" value="Methylmalonyl-CoA mutase"/>
    <property type="match status" value="1"/>
</dbReference>
<reference evidence="8 9" key="2">
    <citation type="submission" date="2018-12" db="EMBL/GenBank/DDBJ databases">
        <title>Nakamurella antarcticus sp. nov., isolated from Antarctica South Shetland Islands soil.</title>
        <authorList>
            <person name="Peng F."/>
        </authorList>
    </citation>
    <scope>NUCLEOTIDE SEQUENCE [LARGE SCALE GENOMIC DNA]</scope>
    <source>
        <strain evidence="8 9">S14-144</strain>
    </source>
</reference>
<evidence type="ECO:0000256" key="6">
    <source>
        <dbReference type="ARBA" id="ARBA00023285"/>
    </source>
</evidence>
<accession>A0A3G8ZML0</accession>
<dbReference type="Gene3D" id="3.40.50.280">
    <property type="entry name" value="Cobalamin-binding domain"/>
    <property type="match status" value="1"/>
</dbReference>
<dbReference type="InterPro" id="IPR006099">
    <property type="entry name" value="MeMalonylCoA_mutase_a/b_cat"/>
</dbReference>